<evidence type="ECO:0000313" key="2">
    <source>
        <dbReference type="EMBL" id="KKZ60409.1"/>
    </source>
</evidence>
<evidence type="ECO:0000256" key="1">
    <source>
        <dbReference type="SAM" id="MobiDB-lite"/>
    </source>
</evidence>
<accession>A0A0G2IYA6</accession>
<evidence type="ECO:0000313" key="3">
    <source>
        <dbReference type="Proteomes" id="UP000034164"/>
    </source>
</evidence>
<dbReference type="VEuPathDB" id="FungiDB:EMCG_00695"/>
<proteinExistence type="predicted"/>
<name>A0A0G2IYA6_9EURO</name>
<dbReference type="Proteomes" id="UP000034164">
    <property type="component" value="Unassembled WGS sequence"/>
</dbReference>
<sequence>MVEAGGQGSKRHKMAKREPKESSRREGKNTSPKAARNSTQVSTERPNSEHKRLDLSLTLRRNQILGKPGRYLGF</sequence>
<gene>
    <name evidence="2" type="ORF">EMCG_00695</name>
</gene>
<comment type="caution">
    <text evidence="2">The sequence shown here is derived from an EMBL/GenBank/DDBJ whole genome shotgun (WGS) entry which is preliminary data.</text>
</comment>
<reference evidence="3" key="1">
    <citation type="journal article" date="2015" name="PLoS Genet.">
        <title>The dynamic genome and transcriptome of the human fungal pathogen Blastomyces and close relative Emmonsia.</title>
        <authorList>
            <person name="Munoz J.F."/>
            <person name="Gauthier G.M."/>
            <person name="Desjardins C.A."/>
            <person name="Gallo J.E."/>
            <person name="Holder J."/>
            <person name="Sullivan T.D."/>
            <person name="Marty A.J."/>
            <person name="Carmen J.C."/>
            <person name="Chen Z."/>
            <person name="Ding L."/>
            <person name="Gujja S."/>
            <person name="Magrini V."/>
            <person name="Misas E."/>
            <person name="Mitreva M."/>
            <person name="Priest M."/>
            <person name="Saif S."/>
            <person name="Whiston E.A."/>
            <person name="Young S."/>
            <person name="Zeng Q."/>
            <person name="Goldman W.E."/>
            <person name="Mardis E.R."/>
            <person name="Taylor J.W."/>
            <person name="McEwen J.G."/>
            <person name="Clay O.K."/>
            <person name="Klein B.S."/>
            <person name="Cuomo C.A."/>
        </authorList>
    </citation>
    <scope>NUCLEOTIDE SEQUENCE [LARGE SCALE GENOMIC DNA]</scope>
    <source>
        <strain evidence="3">UAMH 3008</strain>
    </source>
</reference>
<dbReference type="EMBL" id="LCZI01001536">
    <property type="protein sequence ID" value="KKZ60409.1"/>
    <property type="molecule type" value="Genomic_DNA"/>
</dbReference>
<organism evidence="2 3">
    <name type="scientific">[Emmonsia] crescens</name>
    <dbReference type="NCBI Taxonomy" id="73230"/>
    <lineage>
        <taxon>Eukaryota</taxon>
        <taxon>Fungi</taxon>
        <taxon>Dikarya</taxon>
        <taxon>Ascomycota</taxon>
        <taxon>Pezizomycotina</taxon>
        <taxon>Eurotiomycetes</taxon>
        <taxon>Eurotiomycetidae</taxon>
        <taxon>Onygenales</taxon>
        <taxon>Ajellomycetaceae</taxon>
        <taxon>Emergomyces</taxon>
    </lineage>
</organism>
<feature type="region of interest" description="Disordered" evidence="1">
    <location>
        <begin position="1"/>
        <end position="55"/>
    </location>
</feature>
<protein>
    <submittedName>
        <fullName evidence="2">Uncharacterized protein</fullName>
    </submittedName>
</protein>
<feature type="compositionally biased region" description="Polar residues" evidence="1">
    <location>
        <begin position="29"/>
        <end position="45"/>
    </location>
</feature>
<feature type="compositionally biased region" description="Basic and acidic residues" evidence="1">
    <location>
        <begin position="16"/>
        <end position="28"/>
    </location>
</feature>
<dbReference type="AlphaFoldDB" id="A0A0G2IYA6"/>